<proteinExistence type="inferred from homology"/>
<feature type="compositionally biased region" description="Gly residues" evidence="9">
    <location>
        <begin position="651"/>
        <end position="668"/>
    </location>
</feature>
<dbReference type="PANTHER" id="PTHR24031">
    <property type="entry name" value="RNA HELICASE"/>
    <property type="match status" value="1"/>
</dbReference>
<evidence type="ECO:0000256" key="1">
    <source>
        <dbReference type="ARBA" id="ARBA00022741"/>
    </source>
</evidence>
<feature type="region of interest" description="Disordered" evidence="9">
    <location>
        <begin position="603"/>
        <end position="686"/>
    </location>
</feature>
<reference evidence="12 13" key="1">
    <citation type="journal article" date="2018" name="IMA Fungus">
        <title>IMA Genome-F 9: Draft genome sequence of Annulohypoxylon stygium, Aspergillus mulundensis, Berkeleyomyces basicola (syn. Thielaviopsis basicola), Ceratocystis smalleyi, two Cercospora beticola strains, Coleophoma cylindrospora, Fusarium fracticaudum, Phialophora cf. hyalina, and Morchella septimelata.</title>
        <authorList>
            <person name="Wingfield B.D."/>
            <person name="Bills G.F."/>
            <person name="Dong Y."/>
            <person name="Huang W."/>
            <person name="Nel W.J."/>
            <person name="Swalarsk-Parry B.S."/>
            <person name="Vaghefi N."/>
            <person name="Wilken P.M."/>
            <person name="An Z."/>
            <person name="de Beer Z.W."/>
            <person name="De Vos L."/>
            <person name="Chen L."/>
            <person name="Duong T.A."/>
            <person name="Gao Y."/>
            <person name="Hammerbacher A."/>
            <person name="Kikkert J.R."/>
            <person name="Li Y."/>
            <person name="Li H."/>
            <person name="Li K."/>
            <person name="Li Q."/>
            <person name="Liu X."/>
            <person name="Ma X."/>
            <person name="Naidoo K."/>
            <person name="Pethybridge S.J."/>
            <person name="Sun J."/>
            <person name="Steenkamp E.T."/>
            <person name="van der Nest M.A."/>
            <person name="van Wyk S."/>
            <person name="Wingfield M.J."/>
            <person name="Xiong C."/>
            <person name="Yue Q."/>
            <person name="Zhang X."/>
        </authorList>
    </citation>
    <scope>NUCLEOTIDE SEQUENCE [LARGE SCALE GENOMIC DNA]</scope>
    <source>
        <strain evidence="12 13">BP6252</strain>
    </source>
</reference>
<evidence type="ECO:0000256" key="7">
    <source>
        <dbReference type="RuleBase" id="RU000492"/>
    </source>
</evidence>
<comment type="function">
    <text evidence="8">RNA helicase.</text>
</comment>
<dbReference type="EMBL" id="PDLM01000004">
    <property type="protein sequence ID" value="RDW79430.1"/>
    <property type="molecule type" value="Genomic_DNA"/>
</dbReference>
<protein>
    <recommendedName>
        <fullName evidence="8">ATP-dependent RNA helicase</fullName>
        <ecNumber evidence="8">3.6.4.13</ecNumber>
    </recommendedName>
</protein>
<evidence type="ECO:0000259" key="10">
    <source>
        <dbReference type="PROSITE" id="PS51192"/>
    </source>
</evidence>
<dbReference type="InterPro" id="IPR011545">
    <property type="entry name" value="DEAD/DEAH_box_helicase_dom"/>
</dbReference>
<keyword evidence="3 7" id="KW-0347">Helicase</keyword>
<sequence length="686" mass="75058">MFTSFRRGPASITRALRAASSSYYVPSIRSSTTSLVLRNSAAPAIGSRFIHLSSRLSNWAGQADGFDESVYQEEEVQKLIGHNDGPMVTKFEELIERDLVHPNVVKAITKGMGHHTMTEVQSATINQALAGTDIIAQARTGTGKTLGFLVPTIQNILKKSPELAERKQYSKARASDIRSIIISPTRELAEQIAVEAAKLCAHTDLKVQVAVGGNSKIAMLRKMQREGCHLLVATPGRLNDLLTDPRSRVSAPNVSTVVLDEADRLLDAGFSRDIEDIIELLPRRNEVDRQTLLFSATVPREVMNLVRKTLKPDFHFVQTVKPGDIATHEKIPQRLAAVPGYENYMPTLLELCKREIAKSASAAETDPNVKPFKAIVYFSSTANVELAARIFEELRSEGGRQFGSHPLWPAEISQMHGQLTQERRTKVSERFRKAKSAIMFSTDVTARGMDFPGVTTVIQMGMPPNRDQYVHRIGRTGRGDNTGEGWIVLAKADMDSARRTLRGLPIIADSSLRTAAVDMTCDAQLPASTAETLSQIGEATKRVDRRTKVSAYMAAIGQVKGNPGDTVEALNQWTRFGWGFEEPPMVPPGLARKLGLHRFPSMNIGSHGDAEEDDFSPRRSSGFGNRDGGRGGRSFGGDRGDRGGFSDRGRGGFGGNRDGGRGRGGFGGRGRDDRRSNFGDRDLASF</sequence>
<feature type="compositionally biased region" description="Basic and acidic residues" evidence="9">
    <location>
        <begin position="669"/>
        <end position="686"/>
    </location>
</feature>
<dbReference type="GO" id="GO:0005524">
    <property type="term" value="F:ATP binding"/>
    <property type="evidence" value="ECO:0007669"/>
    <property type="project" value="UniProtKB-UniRule"/>
</dbReference>
<keyword evidence="13" id="KW-1185">Reference proteome</keyword>
<comment type="domain">
    <text evidence="8">The Q motif is unique to and characteristic of the DEAD box family of RNA helicases and controls ATP binding and hydrolysis.</text>
</comment>
<name>A0A3D8RZZ3_9HELO</name>
<dbReference type="InterPro" id="IPR001650">
    <property type="entry name" value="Helicase_C-like"/>
</dbReference>
<evidence type="ECO:0000256" key="6">
    <source>
        <dbReference type="ARBA" id="ARBA00023242"/>
    </source>
</evidence>
<keyword evidence="4 7" id="KW-0067">ATP-binding</keyword>
<evidence type="ECO:0000256" key="2">
    <source>
        <dbReference type="ARBA" id="ARBA00022801"/>
    </source>
</evidence>
<keyword evidence="5 8" id="KW-0694">RNA-binding</keyword>
<evidence type="ECO:0000256" key="8">
    <source>
        <dbReference type="RuleBase" id="RU365068"/>
    </source>
</evidence>
<dbReference type="Gene3D" id="3.40.50.300">
    <property type="entry name" value="P-loop containing nucleotide triphosphate hydrolases"/>
    <property type="match status" value="2"/>
</dbReference>
<dbReference type="OrthoDB" id="193716at2759"/>
<evidence type="ECO:0000313" key="12">
    <source>
        <dbReference type="EMBL" id="RDW79430.1"/>
    </source>
</evidence>
<dbReference type="CDD" id="cd17964">
    <property type="entry name" value="DEADc_MSS116"/>
    <property type="match status" value="1"/>
</dbReference>
<dbReference type="Proteomes" id="UP000256645">
    <property type="component" value="Unassembled WGS sequence"/>
</dbReference>
<comment type="similarity">
    <text evidence="7">Belongs to the DEAD box helicase family.</text>
</comment>
<dbReference type="InterPro" id="IPR027417">
    <property type="entry name" value="P-loop_NTPase"/>
</dbReference>
<evidence type="ECO:0000256" key="9">
    <source>
        <dbReference type="SAM" id="MobiDB-lite"/>
    </source>
</evidence>
<dbReference type="GO" id="GO:0003724">
    <property type="term" value="F:RNA helicase activity"/>
    <property type="evidence" value="ECO:0007669"/>
    <property type="project" value="UniProtKB-EC"/>
</dbReference>
<feature type="domain" description="Helicase ATP-binding" evidence="10">
    <location>
        <begin position="125"/>
        <end position="316"/>
    </location>
</feature>
<feature type="domain" description="Helicase C-terminal" evidence="11">
    <location>
        <begin position="344"/>
        <end position="525"/>
    </location>
</feature>
<dbReference type="AlphaFoldDB" id="A0A3D8RZZ3"/>
<dbReference type="InterPro" id="IPR000629">
    <property type="entry name" value="RNA-helicase_DEAD-box_CS"/>
</dbReference>
<evidence type="ECO:0000256" key="5">
    <source>
        <dbReference type="ARBA" id="ARBA00022884"/>
    </source>
</evidence>
<dbReference type="SMART" id="SM00490">
    <property type="entry name" value="HELICc"/>
    <property type="match status" value="1"/>
</dbReference>
<keyword evidence="6" id="KW-0539">Nucleus</keyword>
<dbReference type="Pfam" id="PF00270">
    <property type="entry name" value="DEAD"/>
    <property type="match status" value="1"/>
</dbReference>
<dbReference type="PROSITE" id="PS00039">
    <property type="entry name" value="DEAD_ATP_HELICASE"/>
    <property type="match status" value="1"/>
</dbReference>
<keyword evidence="2 7" id="KW-0378">Hydrolase</keyword>
<dbReference type="SMART" id="SM00487">
    <property type="entry name" value="DEXDc"/>
    <property type="match status" value="1"/>
</dbReference>
<dbReference type="PROSITE" id="PS51194">
    <property type="entry name" value="HELICASE_CTER"/>
    <property type="match status" value="1"/>
</dbReference>
<comment type="caution">
    <text evidence="12">The sequence shown here is derived from an EMBL/GenBank/DDBJ whole genome shotgun (WGS) entry which is preliminary data.</text>
</comment>
<dbReference type="EC" id="3.6.4.13" evidence="8"/>
<feature type="compositionally biased region" description="Basic and acidic residues" evidence="9">
    <location>
        <begin position="636"/>
        <end position="650"/>
    </location>
</feature>
<dbReference type="PROSITE" id="PS51192">
    <property type="entry name" value="HELICASE_ATP_BIND_1"/>
    <property type="match status" value="1"/>
</dbReference>
<comment type="catalytic activity">
    <reaction evidence="8">
        <text>ATP + H2O = ADP + phosphate + H(+)</text>
        <dbReference type="Rhea" id="RHEA:13065"/>
        <dbReference type="ChEBI" id="CHEBI:15377"/>
        <dbReference type="ChEBI" id="CHEBI:15378"/>
        <dbReference type="ChEBI" id="CHEBI:30616"/>
        <dbReference type="ChEBI" id="CHEBI:43474"/>
        <dbReference type="ChEBI" id="CHEBI:456216"/>
        <dbReference type="EC" id="3.6.4.13"/>
    </reaction>
</comment>
<dbReference type="Pfam" id="PF00271">
    <property type="entry name" value="Helicase_C"/>
    <property type="match status" value="1"/>
</dbReference>
<evidence type="ECO:0000313" key="13">
    <source>
        <dbReference type="Proteomes" id="UP000256645"/>
    </source>
</evidence>
<dbReference type="GO" id="GO:0016787">
    <property type="term" value="F:hydrolase activity"/>
    <property type="evidence" value="ECO:0007669"/>
    <property type="project" value="UniProtKB-KW"/>
</dbReference>
<accession>A0A3D8RZZ3</accession>
<dbReference type="SUPFAM" id="SSF52540">
    <property type="entry name" value="P-loop containing nucleoside triphosphate hydrolases"/>
    <property type="match status" value="2"/>
</dbReference>
<dbReference type="CDD" id="cd18787">
    <property type="entry name" value="SF2_C_DEAD"/>
    <property type="match status" value="1"/>
</dbReference>
<dbReference type="STRING" id="1849047.A0A3D8RZZ3"/>
<evidence type="ECO:0000259" key="11">
    <source>
        <dbReference type="PROSITE" id="PS51194"/>
    </source>
</evidence>
<keyword evidence="1 7" id="KW-0547">Nucleotide-binding</keyword>
<dbReference type="GO" id="GO:0003723">
    <property type="term" value="F:RNA binding"/>
    <property type="evidence" value="ECO:0007669"/>
    <property type="project" value="UniProtKB-UniRule"/>
</dbReference>
<evidence type="ECO:0000256" key="4">
    <source>
        <dbReference type="ARBA" id="ARBA00022840"/>
    </source>
</evidence>
<dbReference type="InterPro" id="IPR014001">
    <property type="entry name" value="Helicase_ATP-bd"/>
</dbReference>
<evidence type="ECO:0000256" key="3">
    <source>
        <dbReference type="ARBA" id="ARBA00022806"/>
    </source>
</evidence>
<organism evidence="12 13">
    <name type="scientific">Coleophoma cylindrospora</name>
    <dbReference type="NCBI Taxonomy" id="1849047"/>
    <lineage>
        <taxon>Eukaryota</taxon>
        <taxon>Fungi</taxon>
        <taxon>Dikarya</taxon>
        <taxon>Ascomycota</taxon>
        <taxon>Pezizomycotina</taxon>
        <taxon>Leotiomycetes</taxon>
        <taxon>Helotiales</taxon>
        <taxon>Dermateaceae</taxon>
        <taxon>Coleophoma</taxon>
    </lineage>
</organism>
<gene>
    <name evidence="12" type="ORF">BP6252_04068</name>
</gene>